<dbReference type="AlphaFoldDB" id="A0AAD3CW48"/>
<organism evidence="5 6">
    <name type="scientific">Chaetoceros tenuissimus</name>
    <dbReference type="NCBI Taxonomy" id="426638"/>
    <lineage>
        <taxon>Eukaryota</taxon>
        <taxon>Sar</taxon>
        <taxon>Stramenopiles</taxon>
        <taxon>Ochrophyta</taxon>
        <taxon>Bacillariophyta</taxon>
        <taxon>Coscinodiscophyceae</taxon>
        <taxon>Chaetocerotophycidae</taxon>
        <taxon>Chaetocerotales</taxon>
        <taxon>Chaetocerotaceae</taxon>
        <taxon>Chaetoceros</taxon>
    </lineage>
</organism>
<dbReference type="SMART" id="SM00028">
    <property type="entry name" value="TPR"/>
    <property type="match status" value="8"/>
</dbReference>
<keyword evidence="2 3" id="KW-0802">TPR repeat</keyword>
<gene>
    <name evidence="5" type="ORF">CTEN210_08742</name>
</gene>
<evidence type="ECO:0000256" key="1">
    <source>
        <dbReference type="ARBA" id="ARBA00022737"/>
    </source>
</evidence>
<dbReference type="EMBL" id="BLLK01000045">
    <property type="protein sequence ID" value="GFH52266.1"/>
    <property type="molecule type" value="Genomic_DNA"/>
</dbReference>
<evidence type="ECO:0000313" key="5">
    <source>
        <dbReference type="EMBL" id="GFH52266.1"/>
    </source>
</evidence>
<feature type="region of interest" description="Disordered" evidence="4">
    <location>
        <begin position="99"/>
        <end position="120"/>
    </location>
</feature>
<dbReference type="PANTHER" id="PTHR45641:SF19">
    <property type="entry name" value="NEPHROCYSTIN-3"/>
    <property type="match status" value="1"/>
</dbReference>
<name>A0AAD3CW48_9STRA</name>
<sequence length="756" mass="85144">MGKHKQQNQLLDREESKMVHIANKIPKEEDMSFTTSHSTPKAKSMKSMTRSESRNQTKRRNGVDEISYSKDLENVKAKCYELPHSIEFLSLLLPENFSSSHKSSDDGSTSSSSTNSMYSFSSNGTIMAKERIEETIKIVANIESHFICSPLSPEPLTEPSNNDMHMNVDFLLESKEEELAEFANRSIRTRQYDDAILIYESVLEIYSKKRTDHPLVTKSLHNLGIVHVLNGSYKDALKCCNKALKSRRKHSPTDHIGAASSLSELGIIHFALENFNKALETFREALNIYSKHTRYIHRSSRMAIILNNIACIHFSLGKLDASIATFGECLNLMKRNIGAVNSLKVPRMMFNTSIVLSNTAIAFAKQYDSNEAVTIMEEALLIQQSILPDTHRVIISTSRHLYGNKDEDSDPSKSSKFGIGKKNKVKSYPNTKDFPQTPKTETDVLEMLPLGELSLENNTIKSIRHHLSIQSLPNLLRKEASSKRHYRWVDVRKDKANDIDFSSILQKATAYTEKGKFQRAVEFLSKVMEGSETKCGDVPHILSSIHYAIGLVFLHTSQYTEALKHFTKSLKIRSSLLEKDHDDVRASQTMIAIALMATNDFESACSKWEKLLRGTRQKFGYKSGKVALQLINVGICHYELGGALTASKMMEEAVEILRGLPPPKNASNQMKFSIVLARSLTNLAHTKCRLNDYGCAIVALEETLEIQEKIYGKDHNAVQQTLSSLGLCMAKANYERGCQKGTLESMTRMYVDMLRS</sequence>
<feature type="region of interest" description="Disordered" evidence="4">
    <location>
        <begin position="1"/>
        <end position="65"/>
    </location>
</feature>
<dbReference type="PANTHER" id="PTHR45641">
    <property type="entry name" value="TETRATRICOPEPTIDE REPEAT PROTEIN (AFU_ORTHOLOGUE AFUA_6G03870)"/>
    <property type="match status" value="1"/>
</dbReference>
<dbReference type="Pfam" id="PF13424">
    <property type="entry name" value="TPR_12"/>
    <property type="match status" value="2"/>
</dbReference>
<evidence type="ECO:0000256" key="4">
    <source>
        <dbReference type="SAM" id="MobiDB-lite"/>
    </source>
</evidence>
<comment type="caution">
    <text evidence="5">The sequence shown here is derived from an EMBL/GenBank/DDBJ whole genome shotgun (WGS) entry which is preliminary data.</text>
</comment>
<feature type="repeat" description="TPR" evidence="3">
    <location>
        <begin position="543"/>
        <end position="576"/>
    </location>
</feature>
<feature type="repeat" description="TPR" evidence="3">
    <location>
        <begin position="259"/>
        <end position="292"/>
    </location>
</feature>
<dbReference type="Pfam" id="PF13374">
    <property type="entry name" value="TPR_10"/>
    <property type="match status" value="1"/>
</dbReference>
<keyword evidence="1" id="KW-0677">Repeat</keyword>
<feature type="region of interest" description="Disordered" evidence="4">
    <location>
        <begin position="403"/>
        <end position="422"/>
    </location>
</feature>
<dbReference type="InterPro" id="IPR019734">
    <property type="entry name" value="TPR_rpt"/>
</dbReference>
<accession>A0AAD3CW48</accession>
<dbReference type="SUPFAM" id="SSF48452">
    <property type="entry name" value="TPR-like"/>
    <property type="match status" value="2"/>
</dbReference>
<dbReference type="Pfam" id="PF13181">
    <property type="entry name" value="TPR_8"/>
    <property type="match status" value="1"/>
</dbReference>
<feature type="compositionally biased region" description="Basic and acidic residues" evidence="4">
    <location>
        <begin position="49"/>
        <end position="65"/>
    </location>
</feature>
<evidence type="ECO:0000313" key="6">
    <source>
        <dbReference type="Proteomes" id="UP001054902"/>
    </source>
</evidence>
<dbReference type="PROSITE" id="PS50005">
    <property type="entry name" value="TPR"/>
    <property type="match status" value="2"/>
</dbReference>
<dbReference type="InterPro" id="IPR011990">
    <property type="entry name" value="TPR-like_helical_dom_sf"/>
</dbReference>
<evidence type="ECO:0000256" key="3">
    <source>
        <dbReference type="PROSITE-ProRule" id="PRU00339"/>
    </source>
</evidence>
<evidence type="ECO:0000256" key="2">
    <source>
        <dbReference type="ARBA" id="ARBA00022803"/>
    </source>
</evidence>
<dbReference type="Proteomes" id="UP001054902">
    <property type="component" value="Unassembled WGS sequence"/>
</dbReference>
<proteinExistence type="predicted"/>
<feature type="compositionally biased region" description="Polar residues" evidence="4">
    <location>
        <begin position="32"/>
        <end position="48"/>
    </location>
</feature>
<keyword evidence="6" id="KW-1185">Reference proteome</keyword>
<protein>
    <submittedName>
        <fullName evidence="5">Uncharacterized protein</fullName>
    </submittedName>
</protein>
<feature type="compositionally biased region" description="Basic and acidic residues" evidence="4">
    <location>
        <begin position="403"/>
        <end position="413"/>
    </location>
</feature>
<reference evidence="5 6" key="1">
    <citation type="journal article" date="2021" name="Sci. Rep.">
        <title>The genome of the diatom Chaetoceros tenuissimus carries an ancient integrated fragment of an extant virus.</title>
        <authorList>
            <person name="Hongo Y."/>
            <person name="Kimura K."/>
            <person name="Takaki Y."/>
            <person name="Yoshida Y."/>
            <person name="Baba S."/>
            <person name="Kobayashi G."/>
            <person name="Nagasaki K."/>
            <person name="Hano T."/>
            <person name="Tomaru Y."/>
        </authorList>
    </citation>
    <scope>NUCLEOTIDE SEQUENCE [LARGE SCALE GENOMIC DNA]</scope>
    <source>
        <strain evidence="5 6">NIES-3715</strain>
    </source>
</reference>
<dbReference type="Gene3D" id="1.25.40.10">
    <property type="entry name" value="Tetratricopeptide repeat domain"/>
    <property type="match status" value="4"/>
</dbReference>